<evidence type="ECO:0000313" key="2">
    <source>
        <dbReference type="EMBL" id="TDD64780.1"/>
    </source>
</evidence>
<protein>
    <submittedName>
        <fullName evidence="2">Uncharacterized protein</fullName>
    </submittedName>
</protein>
<sequence length="68" mass="6905">MNTVSPTPSCNGGCSSPRTVVIISQSTLAGTAGHYLITDSIPAGIIGAVASLIVVAMMTAHSKLHRLK</sequence>
<feature type="transmembrane region" description="Helical" evidence="1">
    <location>
        <begin position="41"/>
        <end position="60"/>
    </location>
</feature>
<gene>
    <name evidence="2" type="ORF">E1262_27210</name>
</gene>
<proteinExistence type="predicted"/>
<keyword evidence="3" id="KW-1185">Reference proteome</keyword>
<organism evidence="2 3">
    <name type="scientific">Jiangella aurantiaca</name>
    <dbReference type="NCBI Taxonomy" id="2530373"/>
    <lineage>
        <taxon>Bacteria</taxon>
        <taxon>Bacillati</taxon>
        <taxon>Actinomycetota</taxon>
        <taxon>Actinomycetes</taxon>
        <taxon>Jiangellales</taxon>
        <taxon>Jiangellaceae</taxon>
        <taxon>Jiangella</taxon>
    </lineage>
</organism>
<comment type="caution">
    <text evidence="2">The sequence shown here is derived from an EMBL/GenBank/DDBJ whole genome shotgun (WGS) entry which is preliminary data.</text>
</comment>
<dbReference type="Proteomes" id="UP000295217">
    <property type="component" value="Unassembled WGS sequence"/>
</dbReference>
<evidence type="ECO:0000256" key="1">
    <source>
        <dbReference type="SAM" id="Phobius"/>
    </source>
</evidence>
<keyword evidence="1" id="KW-0812">Transmembrane</keyword>
<keyword evidence="1" id="KW-0472">Membrane</keyword>
<name>A0A4R5A1H5_9ACTN</name>
<dbReference type="AlphaFoldDB" id="A0A4R5A1H5"/>
<evidence type="ECO:0000313" key="3">
    <source>
        <dbReference type="Proteomes" id="UP000295217"/>
    </source>
</evidence>
<dbReference type="EMBL" id="SMLB01000062">
    <property type="protein sequence ID" value="TDD64780.1"/>
    <property type="molecule type" value="Genomic_DNA"/>
</dbReference>
<accession>A0A4R5A1H5</accession>
<keyword evidence="1" id="KW-1133">Transmembrane helix</keyword>
<reference evidence="2 3" key="1">
    <citation type="submission" date="2019-02" db="EMBL/GenBank/DDBJ databases">
        <title>Draft genome sequences of novel Actinobacteria.</title>
        <authorList>
            <person name="Sahin N."/>
            <person name="Ay H."/>
            <person name="Saygin H."/>
        </authorList>
    </citation>
    <scope>NUCLEOTIDE SEQUENCE [LARGE SCALE GENOMIC DNA]</scope>
    <source>
        <strain evidence="2 3">8K307</strain>
    </source>
</reference>
<dbReference type="RefSeq" id="WP_132107492.1">
    <property type="nucleotide sequence ID" value="NZ_SMLB01000062.1"/>
</dbReference>